<evidence type="ECO:0000256" key="2">
    <source>
        <dbReference type="ARBA" id="ARBA00022723"/>
    </source>
</evidence>
<evidence type="ECO:0000256" key="3">
    <source>
        <dbReference type="ARBA" id="ARBA00023004"/>
    </source>
</evidence>
<dbReference type="FunFam" id="3.10.660.10:FF:000001">
    <property type="entry name" value="Diphthamide biosynthesis 3"/>
    <property type="match status" value="1"/>
</dbReference>
<feature type="domain" description="DPH-type MB" evidence="8">
    <location>
        <begin position="24"/>
        <end position="80"/>
    </location>
</feature>
<comment type="similarity">
    <text evidence="4">Belongs to the DPH3 family.</text>
</comment>
<keyword evidence="2" id="KW-0479">Metal-binding</keyword>
<dbReference type="PROSITE" id="PS51074">
    <property type="entry name" value="DPH_MB"/>
    <property type="match status" value="1"/>
</dbReference>
<dbReference type="PANTHER" id="PTHR21454:SF31">
    <property type="entry name" value="DIPHTHAMIDE BIOSYNTHESIS PROTEIN 3"/>
    <property type="match status" value="1"/>
</dbReference>
<evidence type="ECO:0000256" key="7">
    <source>
        <dbReference type="ARBA" id="ARBA00048125"/>
    </source>
</evidence>
<evidence type="ECO:0000313" key="10">
    <source>
        <dbReference type="Proteomes" id="UP001140172"/>
    </source>
</evidence>
<dbReference type="Gene3D" id="3.10.660.10">
    <property type="entry name" value="DPH Zinc finger"/>
    <property type="match status" value="1"/>
</dbReference>
<reference evidence="9" key="1">
    <citation type="submission" date="2022-07" db="EMBL/GenBank/DDBJ databases">
        <title>Phylogenomic reconstructions and comparative analyses of Kickxellomycotina fungi.</title>
        <authorList>
            <person name="Reynolds N.K."/>
            <person name="Stajich J.E."/>
            <person name="Barry K."/>
            <person name="Grigoriev I.V."/>
            <person name="Crous P."/>
            <person name="Smith M.E."/>
        </authorList>
    </citation>
    <scope>NUCLEOTIDE SEQUENCE</scope>
    <source>
        <strain evidence="9">BCRC 34489</strain>
    </source>
</reference>
<keyword evidence="10" id="KW-1185">Reference proteome</keyword>
<keyword evidence="3" id="KW-0408">Iron</keyword>
<evidence type="ECO:0000256" key="4">
    <source>
        <dbReference type="ARBA" id="ARBA00024032"/>
    </source>
</evidence>
<sequence>MVESDLRSGAVLDNVFHGSKRMNFYDEIELEDMDFDSEENKYTYPCPCGDKFEITLDELKDGDDVARCPSCSLIIKVIFDPEDLDDEDSDEEIVLGQPVTTIKVV</sequence>
<proteinExistence type="inferred from homology"/>
<dbReference type="SUPFAM" id="SSF144217">
    <property type="entry name" value="CSL zinc finger"/>
    <property type="match status" value="1"/>
</dbReference>
<comment type="caution">
    <text evidence="9">The sequence shown here is derived from an EMBL/GenBank/DDBJ whole genome shotgun (WGS) entry which is preliminary data.</text>
</comment>
<dbReference type="Pfam" id="PF05207">
    <property type="entry name" value="Zn_ribbon_CSL"/>
    <property type="match status" value="1"/>
</dbReference>
<name>A0A9W8LIP8_9FUNG</name>
<dbReference type="AlphaFoldDB" id="A0A9W8LIP8"/>
<evidence type="ECO:0000313" key="9">
    <source>
        <dbReference type="EMBL" id="KAJ2782118.1"/>
    </source>
</evidence>
<protein>
    <recommendedName>
        <fullName evidence="6">Diphthamide biosynthesis protein 3</fullName>
    </recommendedName>
</protein>
<evidence type="ECO:0000256" key="6">
    <source>
        <dbReference type="ARBA" id="ARBA00041070"/>
    </source>
</evidence>
<dbReference type="Proteomes" id="UP001140172">
    <property type="component" value="Unassembled WGS sequence"/>
</dbReference>
<dbReference type="PANTHER" id="PTHR21454">
    <property type="entry name" value="DPH3 HOMOLOG-RELATED"/>
    <property type="match status" value="1"/>
</dbReference>
<evidence type="ECO:0000259" key="8">
    <source>
        <dbReference type="PROSITE" id="PS51074"/>
    </source>
</evidence>
<comment type="catalytic activity">
    <reaction evidence="5">
        <text>[3Fe-4S](1+)-[protein] + Fe(2+)-[Dph3] = [3Fe-4S](0)-[protein] + Fe(3+)-[Dph3]</text>
        <dbReference type="Rhea" id="RHEA:71235"/>
        <dbReference type="Rhea" id="RHEA-COMP:17996"/>
        <dbReference type="Rhea" id="RHEA-COMP:17997"/>
        <dbReference type="Rhea" id="RHEA-COMP:18002"/>
        <dbReference type="Rhea" id="RHEA-COMP:18003"/>
        <dbReference type="ChEBI" id="CHEBI:29033"/>
        <dbReference type="ChEBI" id="CHEBI:29034"/>
        <dbReference type="ChEBI" id="CHEBI:33751"/>
        <dbReference type="ChEBI" id="CHEBI:47402"/>
        <dbReference type="ChEBI" id="CHEBI:83228"/>
    </reaction>
</comment>
<dbReference type="InterPro" id="IPR007872">
    <property type="entry name" value="DPH_MB_dom"/>
</dbReference>
<comment type="catalytic activity">
    <reaction evidence="7">
        <text>2 [3Fe-4S](0)-[protein] + 2 Fe(2+)-[Dph3] + NADH = 2 [4Fe-4S](1+)-[protein] + 2 [Dph3] + NAD(+) + H(+)</text>
        <dbReference type="Rhea" id="RHEA:71239"/>
        <dbReference type="Rhea" id="RHEA-COMP:17997"/>
        <dbReference type="Rhea" id="RHEA-COMP:17998"/>
        <dbReference type="Rhea" id="RHEA-COMP:18001"/>
        <dbReference type="Rhea" id="RHEA-COMP:18002"/>
        <dbReference type="ChEBI" id="CHEBI:15378"/>
        <dbReference type="ChEBI" id="CHEBI:29033"/>
        <dbReference type="ChEBI" id="CHEBI:33723"/>
        <dbReference type="ChEBI" id="CHEBI:47402"/>
        <dbReference type="ChEBI" id="CHEBI:57540"/>
        <dbReference type="ChEBI" id="CHEBI:57945"/>
        <dbReference type="ChEBI" id="CHEBI:83228"/>
    </reaction>
</comment>
<dbReference type="OrthoDB" id="66964at2759"/>
<dbReference type="EMBL" id="JANBUM010000186">
    <property type="protein sequence ID" value="KAJ2782118.1"/>
    <property type="molecule type" value="Genomic_DNA"/>
</dbReference>
<dbReference type="InterPro" id="IPR044248">
    <property type="entry name" value="DPH3/4-like"/>
</dbReference>
<dbReference type="GO" id="GO:0046872">
    <property type="term" value="F:metal ion binding"/>
    <property type="evidence" value="ECO:0007669"/>
    <property type="project" value="UniProtKB-KW"/>
</dbReference>
<accession>A0A9W8LIP8</accession>
<organism evidence="9 10">
    <name type="scientific">Coemansia interrupta</name>
    <dbReference type="NCBI Taxonomy" id="1126814"/>
    <lineage>
        <taxon>Eukaryota</taxon>
        <taxon>Fungi</taxon>
        <taxon>Fungi incertae sedis</taxon>
        <taxon>Zoopagomycota</taxon>
        <taxon>Kickxellomycotina</taxon>
        <taxon>Kickxellomycetes</taxon>
        <taxon>Kickxellales</taxon>
        <taxon>Kickxellaceae</taxon>
        <taxon>Coemansia</taxon>
    </lineage>
</organism>
<comment type="pathway">
    <text evidence="1">Protein modification; peptidyl-diphthamide biosynthesis.</text>
</comment>
<dbReference type="InterPro" id="IPR036671">
    <property type="entry name" value="DPH_MB_sf"/>
</dbReference>
<dbReference type="GO" id="GO:0017183">
    <property type="term" value="P:protein histidyl modification to diphthamide"/>
    <property type="evidence" value="ECO:0007669"/>
    <property type="project" value="InterPro"/>
</dbReference>
<gene>
    <name evidence="9" type="primary">DPH3</name>
    <name evidence="9" type="ORF">GGI15_003011</name>
</gene>
<evidence type="ECO:0000256" key="1">
    <source>
        <dbReference type="ARBA" id="ARBA00005156"/>
    </source>
</evidence>
<evidence type="ECO:0000256" key="5">
    <source>
        <dbReference type="ARBA" id="ARBA00036267"/>
    </source>
</evidence>